<organism evidence="4 5">
    <name type="scientific">Clavelina lepadiformis</name>
    <name type="common">Light-bulb sea squirt</name>
    <name type="synonym">Ascidia lepadiformis</name>
    <dbReference type="NCBI Taxonomy" id="159417"/>
    <lineage>
        <taxon>Eukaryota</taxon>
        <taxon>Metazoa</taxon>
        <taxon>Chordata</taxon>
        <taxon>Tunicata</taxon>
        <taxon>Ascidiacea</taxon>
        <taxon>Aplousobranchia</taxon>
        <taxon>Clavelinidae</taxon>
        <taxon>Clavelina</taxon>
    </lineage>
</organism>
<feature type="signal peptide" evidence="2">
    <location>
        <begin position="1"/>
        <end position="17"/>
    </location>
</feature>
<dbReference type="SMART" id="SM00034">
    <property type="entry name" value="CLECT"/>
    <property type="match status" value="1"/>
</dbReference>
<dbReference type="Pfam" id="PF00059">
    <property type="entry name" value="Lectin_C"/>
    <property type="match status" value="1"/>
</dbReference>
<accession>A0ABP0H2T2</accession>
<evidence type="ECO:0000259" key="3">
    <source>
        <dbReference type="PROSITE" id="PS50041"/>
    </source>
</evidence>
<dbReference type="InterPro" id="IPR016186">
    <property type="entry name" value="C-type_lectin-like/link_sf"/>
</dbReference>
<proteinExistence type="predicted"/>
<keyword evidence="2" id="KW-0732">Signal</keyword>
<sequence>MFIVLIVTISSILSIQAQQEMLTCSRTSNTFQIPALSSVTTPSVTQPGVQGKRGPVGQKGAKGEPGIPDNEELTRLQGLINTLKEQLHNSLTDLRRMVENVEAVTQRNKNETVSLRRELLASLDTNSDWVTIFNGYQYRKTMDEGNWTQTRDACQALGGDLAWRGIQTLNIRKKLISELSLYYAWIGLTDTSEEGVWRCLDGSLASLDGTLWDRNEPNNSGGQENCAGLRENGFSNDLNCGSWSHVGLCEKKV</sequence>
<dbReference type="InterPro" id="IPR050111">
    <property type="entry name" value="C-type_lectin/snaclec_domain"/>
</dbReference>
<feature type="chain" id="PRO_5045627159" description="C-type lectin domain-containing protein" evidence="2">
    <location>
        <begin position="18"/>
        <end position="253"/>
    </location>
</feature>
<dbReference type="Gene3D" id="3.10.100.10">
    <property type="entry name" value="Mannose-Binding Protein A, subunit A"/>
    <property type="match status" value="1"/>
</dbReference>
<dbReference type="InterPro" id="IPR001304">
    <property type="entry name" value="C-type_lectin-like"/>
</dbReference>
<reference evidence="4 5" key="1">
    <citation type="submission" date="2024-02" db="EMBL/GenBank/DDBJ databases">
        <authorList>
            <person name="Daric V."/>
            <person name="Darras S."/>
        </authorList>
    </citation>
    <scope>NUCLEOTIDE SEQUENCE [LARGE SCALE GENOMIC DNA]</scope>
</reference>
<evidence type="ECO:0000256" key="2">
    <source>
        <dbReference type="SAM" id="SignalP"/>
    </source>
</evidence>
<dbReference type="PROSITE" id="PS50041">
    <property type="entry name" value="C_TYPE_LECTIN_2"/>
    <property type="match status" value="1"/>
</dbReference>
<feature type="domain" description="C-type lectin" evidence="3">
    <location>
        <begin position="133"/>
        <end position="240"/>
    </location>
</feature>
<dbReference type="SUPFAM" id="SSF56436">
    <property type="entry name" value="C-type lectin-like"/>
    <property type="match status" value="1"/>
</dbReference>
<dbReference type="CDD" id="cd00037">
    <property type="entry name" value="CLECT"/>
    <property type="match status" value="1"/>
</dbReference>
<evidence type="ECO:0000313" key="4">
    <source>
        <dbReference type="EMBL" id="CAK8698301.1"/>
    </source>
</evidence>
<gene>
    <name evidence="4" type="ORF">CVLEPA_LOCUS31747</name>
</gene>
<protein>
    <recommendedName>
        <fullName evidence="3">C-type lectin domain-containing protein</fullName>
    </recommendedName>
</protein>
<evidence type="ECO:0000256" key="1">
    <source>
        <dbReference type="SAM" id="MobiDB-lite"/>
    </source>
</evidence>
<dbReference type="EMBL" id="CAWYQH010000174">
    <property type="protein sequence ID" value="CAK8698301.1"/>
    <property type="molecule type" value="Genomic_DNA"/>
</dbReference>
<dbReference type="InterPro" id="IPR016187">
    <property type="entry name" value="CTDL_fold"/>
</dbReference>
<dbReference type="PANTHER" id="PTHR22803">
    <property type="entry name" value="MANNOSE, PHOSPHOLIPASE, LECTIN RECEPTOR RELATED"/>
    <property type="match status" value="1"/>
</dbReference>
<evidence type="ECO:0000313" key="5">
    <source>
        <dbReference type="Proteomes" id="UP001642483"/>
    </source>
</evidence>
<dbReference type="Proteomes" id="UP001642483">
    <property type="component" value="Unassembled WGS sequence"/>
</dbReference>
<comment type="caution">
    <text evidence="4">The sequence shown here is derived from an EMBL/GenBank/DDBJ whole genome shotgun (WGS) entry which is preliminary data.</text>
</comment>
<keyword evidence="5" id="KW-1185">Reference proteome</keyword>
<feature type="region of interest" description="Disordered" evidence="1">
    <location>
        <begin position="42"/>
        <end position="68"/>
    </location>
</feature>
<name>A0ABP0H2T2_CLALP</name>